<dbReference type="Proteomes" id="UP000199687">
    <property type="component" value="Unassembled WGS sequence"/>
</dbReference>
<dbReference type="EMBL" id="FOGL01000022">
    <property type="protein sequence ID" value="SES17953.1"/>
    <property type="molecule type" value="Genomic_DNA"/>
</dbReference>
<keyword evidence="1" id="KW-0805">Transcription regulation</keyword>
<dbReference type="STRING" id="531814.SAMN04487944_12216"/>
<dbReference type="GO" id="GO:0003700">
    <property type="term" value="F:DNA-binding transcription factor activity"/>
    <property type="evidence" value="ECO:0007669"/>
    <property type="project" value="InterPro"/>
</dbReference>
<dbReference type="PANTHER" id="PTHR43280:SF28">
    <property type="entry name" value="HTH-TYPE TRANSCRIPTIONAL ACTIVATOR RHAS"/>
    <property type="match status" value="1"/>
</dbReference>
<gene>
    <name evidence="5" type="ORF">SAMN04487944_12216</name>
</gene>
<evidence type="ECO:0000256" key="3">
    <source>
        <dbReference type="ARBA" id="ARBA00023163"/>
    </source>
</evidence>
<keyword evidence="6" id="KW-1185">Reference proteome</keyword>
<dbReference type="InterPro" id="IPR003313">
    <property type="entry name" value="AraC-bd"/>
</dbReference>
<dbReference type="PANTHER" id="PTHR43280">
    <property type="entry name" value="ARAC-FAMILY TRANSCRIPTIONAL REGULATOR"/>
    <property type="match status" value="1"/>
</dbReference>
<dbReference type="PROSITE" id="PS01124">
    <property type="entry name" value="HTH_ARAC_FAMILY_2"/>
    <property type="match status" value="1"/>
</dbReference>
<dbReference type="OrthoDB" id="9813413at2"/>
<evidence type="ECO:0000313" key="5">
    <source>
        <dbReference type="EMBL" id="SES17953.1"/>
    </source>
</evidence>
<organism evidence="5 6">
    <name type="scientific">Gracilibacillus ureilyticus</name>
    <dbReference type="NCBI Taxonomy" id="531814"/>
    <lineage>
        <taxon>Bacteria</taxon>
        <taxon>Bacillati</taxon>
        <taxon>Bacillota</taxon>
        <taxon>Bacilli</taxon>
        <taxon>Bacillales</taxon>
        <taxon>Bacillaceae</taxon>
        <taxon>Gracilibacillus</taxon>
    </lineage>
</organism>
<dbReference type="Pfam" id="PF02311">
    <property type="entry name" value="AraC_binding"/>
    <property type="match status" value="1"/>
</dbReference>
<feature type="domain" description="HTH araC/xylS-type" evidence="4">
    <location>
        <begin position="176"/>
        <end position="275"/>
    </location>
</feature>
<dbReference type="SUPFAM" id="SSF46689">
    <property type="entry name" value="Homeodomain-like"/>
    <property type="match status" value="2"/>
</dbReference>
<dbReference type="InterPro" id="IPR009057">
    <property type="entry name" value="Homeodomain-like_sf"/>
</dbReference>
<accession>A0A1H9V9M2</accession>
<dbReference type="InterPro" id="IPR018062">
    <property type="entry name" value="HTH_AraC-typ_CS"/>
</dbReference>
<dbReference type="PRINTS" id="PR00032">
    <property type="entry name" value="HTHARAC"/>
</dbReference>
<dbReference type="AlphaFoldDB" id="A0A1H9V9M2"/>
<keyword evidence="3" id="KW-0804">Transcription</keyword>
<evidence type="ECO:0000259" key="4">
    <source>
        <dbReference type="PROSITE" id="PS01124"/>
    </source>
</evidence>
<dbReference type="Gene3D" id="1.10.10.60">
    <property type="entry name" value="Homeodomain-like"/>
    <property type="match status" value="2"/>
</dbReference>
<evidence type="ECO:0000256" key="2">
    <source>
        <dbReference type="ARBA" id="ARBA00023125"/>
    </source>
</evidence>
<proteinExistence type="predicted"/>
<dbReference type="InterPro" id="IPR020449">
    <property type="entry name" value="Tscrpt_reg_AraC-type_HTH"/>
</dbReference>
<name>A0A1H9V9M2_9BACI</name>
<evidence type="ECO:0000256" key="1">
    <source>
        <dbReference type="ARBA" id="ARBA00023015"/>
    </source>
</evidence>
<sequence length="277" mass="32512">MNRQVLLPTLKKHEYMILPESVGCYLSAAEHEVYRDAGSLDNISIHFVIGGTGFVEMDGKRYTLQKGDAFLFFPQQEQKYYSSTDDPWSIRWIHFYGKTLHSFLSEIGFARFTLWRLPTIDHLEKAHEQLLQEAEQHSFLQLTQLSTLTYAFLSNFINLAVPKESGSKQELDLRIQALLPKMQEKAPEPFDLEYWAKETGVSTYYFCRLFKRVTQMTPMAFITLCRLQWSKQLLLEDRNLTVKEIAERSGYANPSYFNKLFLENEGMTPTKYRQMYF</sequence>
<dbReference type="SMART" id="SM00342">
    <property type="entry name" value="HTH_ARAC"/>
    <property type="match status" value="1"/>
</dbReference>
<dbReference type="InterPro" id="IPR037923">
    <property type="entry name" value="HTH-like"/>
</dbReference>
<dbReference type="SUPFAM" id="SSF51215">
    <property type="entry name" value="Regulatory protein AraC"/>
    <property type="match status" value="1"/>
</dbReference>
<dbReference type="InterPro" id="IPR018060">
    <property type="entry name" value="HTH_AraC"/>
</dbReference>
<dbReference type="Pfam" id="PF12833">
    <property type="entry name" value="HTH_18"/>
    <property type="match status" value="1"/>
</dbReference>
<protein>
    <submittedName>
        <fullName evidence="5">AraC-type DNA-binding protein</fullName>
    </submittedName>
</protein>
<dbReference type="GO" id="GO:0043565">
    <property type="term" value="F:sequence-specific DNA binding"/>
    <property type="evidence" value="ECO:0007669"/>
    <property type="project" value="InterPro"/>
</dbReference>
<dbReference type="CDD" id="cd06986">
    <property type="entry name" value="cupin_MmsR-like_N"/>
    <property type="match status" value="1"/>
</dbReference>
<dbReference type="RefSeq" id="WP_089743484.1">
    <property type="nucleotide sequence ID" value="NZ_FOGL01000022.1"/>
</dbReference>
<reference evidence="5 6" key="1">
    <citation type="submission" date="2016-10" db="EMBL/GenBank/DDBJ databases">
        <authorList>
            <person name="de Groot N.N."/>
        </authorList>
    </citation>
    <scope>NUCLEOTIDE SEQUENCE [LARGE SCALE GENOMIC DNA]</scope>
    <source>
        <strain evidence="5 6">CGMCC 1.7727</strain>
    </source>
</reference>
<evidence type="ECO:0000313" key="6">
    <source>
        <dbReference type="Proteomes" id="UP000199687"/>
    </source>
</evidence>
<dbReference type="PROSITE" id="PS00041">
    <property type="entry name" value="HTH_ARAC_FAMILY_1"/>
    <property type="match status" value="1"/>
</dbReference>
<keyword evidence="2 5" id="KW-0238">DNA-binding</keyword>
<dbReference type="Gene3D" id="2.60.120.280">
    <property type="entry name" value="Regulatory protein AraC"/>
    <property type="match status" value="1"/>
</dbReference>